<dbReference type="EMBL" id="BLXT01005154">
    <property type="protein sequence ID" value="GFO20440.1"/>
    <property type="molecule type" value="Genomic_DNA"/>
</dbReference>
<feature type="compositionally biased region" description="Basic and acidic residues" evidence="1">
    <location>
        <begin position="97"/>
        <end position="112"/>
    </location>
</feature>
<protein>
    <submittedName>
        <fullName evidence="2">Uncharacterized protein</fullName>
    </submittedName>
</protein>
<keyword evidence="3" id="KW-1185">Reference proteome</keyword>
<accession>A0AAV4BIV3</accession>
<dbReference type="Proteomes" id="UP000735302">
    <property type="component" value="Unassembled WGS sequence"/>
</dbReference>
<feature type="region of interest" description="Disordered" evidence="1">
    <location>
        <begin position="90"/>
        <end position="118"/>
    </location>
</feature>
<gene>
    <name evidence="2" type="ORF">PoB_004694500</name>
</gene>
<sequence>MYLAVTIHKCLLKISSRSFPTSPIFPRMKYSFKDSMDHILMSTFLKSKQPTEAQREIYTTNRHIEKGDQRNRWTENFQRLLNKLALDNLPDIPTASKDFKPKTSTSEKETKNHQAPLK</sequence>
<evidence type="ECO:0000256" key="1">
    <source>
        <dbReference type="SAM" id="MobiDB-lite"/>
    </source>
</evidence>
<reference evidence="2 3" key="1">
    <citation type="journal article" date="2021" name="Elife">
        <title>Chloroplast acquisition without the gene transfer in kleptoplastic sea slugs, Plakobranchus ocellatus.</title>
        <authorList>
            <person name="Maeda T."/>
            <person name="Takahashi S."/>
            <person name="Yoshida T."/>
            <person name="Shimamura S."/>
            <person name="Takaki Y."/>
            <person name="Nagai Y."/>
            <person name="Toyoda A."/>
            <person name="Suzuki Y."/>
            <person name="Arimoto A."/>
            <person name="Ishii H."/>
            <person name="Satoh N."/>
            <person name="Nishiyama T."/>
            <person name="Hasebe M."/>
            <person name="Maruyama T."/>
            <person name="Minagawa J."/>
            <person name="Obokata J."/>
            <person name="Shigenobu S."/>
        </authorList>
    </citation>
    <scope>NUCLEOTIDE SEQUENCE [LARGE SCALE GENOMIC DNA]</scope>
</reference>
<proteinExistence type="predicted"/>
<dbReference type="AlphaFoldDB" id="A0AAV4BIV3"/>
<comment type="caution">
    <text evidence="2">The sequence shown here is derived from an EMBL/GenBank/DDBJ whole genome shotgun (WGS) entry which is preliminary data.</text>
</comment>
<organism evidence="2 3">
    <name type="scientific">Plakobranchus ocellatus</name>
    <dbReference type="NCBI Taxonomy" id="259542"/>
    <lineage>
        <taxon>Eukaryota</taxon>
        <taxon>Metazoa</taxon>
        <taxon>Spiralia</taxon>
        <taxon>Lophotrochozoa</taxon>
        <taxon>Mollusca</taxon>
        <taxon>Gastropoda</taxon>
        <taxon>Heterobranchia</taxon>
        <taxon>Euthyneura</taxon>
        <taxon>Panpulmonata</taxon>
        <taxon>Sacoglossa</taxon>
        <taxon>Placobranchoidea</taxon>
        <taxon>Plakobranchidae</taxon>
        <taxon>Plakobranchus</taxon>
    </lineage>
</organism>
<evidence type="ECO:0000313" key="2">
    <source>
        <dbReference type="EMBL" id="GFO20440.1"/>
    </source>
</evidence>
<name>A0AAV4BIV3_9GAST</name>
<evidence type="ECO:0000313" key="3">
    <source>
        <dbReference type="Proteomes" id="UP000735302"/>
    </source>
</evidence>